<dbReference type="PANTHER" id="PTHR24223">
    <property type="entry name" value="ATP-BINDING CASSETTE SUB-FAMILY C"/>
    <property type="match status" value="1"/>
</dbReference>
<evidence type="ECO:0000256" key="3">
    <source>
        <dbReference type="ARBA" id="ARBA00022741"/>
    </source>
</evidence>
<dbReference type="EMBL" id="CAJVCH010072212">
    <property type="protein sequence ID" value="CAG7720625.1"/>
    <property type="molecule type" value="Genomic_DNA"/>
</dbReference>
<dbReference type="GO" id="GO:0005524">
    <property type="term" value="F:ATP binding"/>
    <property type="evidence" value="ECO:0007669"/>
    <property type="project" value="UniProtKB-KW"/>
</dbReference>
<keyword evidence="6" id="KW-1185">Reference proteome</keyword>
<sequence>MAPVLISVASFGTYVLMDEANVLDAQKAFVSLTLFNILRLPLGLLPLTAGQYVQTQVSLKRINKFMNADEIRSETISHHYPEHGNPVSVDAVGTVGSGKSSLLSAILGELQIKSGRVNTWGSVA</sequence>
<dbReference type="GO" id="GO:0042626">
    <property type="term" value="F:ATPase-coupled transmembrane transporter activity"/>
    <property type="evidence" value="ECO:0007669"/>
    <property type="project" value="TreeGrafter"/>
</dbReference>
<keyword evidence="3" id="KW-0547">Nucleotide-binding</keyword>
<accession>A0A8J2JI23</accession>
<evidence type="ECO:0000256" key="2">
    <source>
        <dbReference type="ARBA" id="ARBA00022737"/>
    </source>
</evidence>
<comment type="caution">
    <text evidence="5">The sequence shown here is derived from an EMBL/GenBank/DDBJ whole genome shotgun (WGS) entry which is preliminary data.</text>
</comment>
<comment type="subcellular location">
    <subcellularLocation>
        <location evidence="1">Endomembrane system</location>
        <topology evidence="1">Multi-pass membrane protein</topology>
    </subcellularLocation>
</comment>
<dbReference type="OrthoDB" id="6500128at2759"/>
<protein>
    <recommendedName>
        <fullName evidence="7">ABC transmembrane type-1 domain-containing protein</fullName>
    </recommendedName>
</protein>
<gene>
    <name evidence="5" type="ORF">AFUS01_LOCUS9895</name>
</gene>
<evidence type="ECO:0000256" key="1">
    <source>
        <dbReference type="ARBA" id="ARBA00004127"/>
    </source>
</evidence>
<feature type="non-terminal residue" evidence="5">
    <location>
        <position position="1"/>
    </location>
</feature>
<dbReference type="GO" id="GO:0012505">
    <property type="term" value="C:endomembrane system"/>
    <property type="evidence" value="ECO:0007669"/>
    <property type="project" value="UniProtKB-SubCell"/>
</dbReference>
<dbReference type="AlphaFoldDB" id="A0A8J2JI23"/>
<dbReference type="GO" id="GO:0016020">
    <property type="term" value="C:membrane"/>
    <property type="evidence" value="ECO:0007669"/>
    <property type="project" value="TreeGrafter"/>
</dbReference>
<dbReference type="PANTHER" id="PTHR24223:SF443">
    <property type="entry name" value="MULTIDRUG-RESISTANCE LIKE PROTEIN 1, ISOFORM I"/>
    <property type="match status" value="1"/>
</dbReference>
<dbReference type="Proteomes" id="UP000708208">
    <property type="component" value="Unassembled WGS sequence"/>
</dbReference>
<evidence type="ECO:0000313" key="5">
    <source>
        <dbReference type="EMBL" id="CAG7720625.1"/>
    </source>
</evidence>
<evidence type="ECO:0008006" key="7">
    <source>
        <dbReference type="Google" id="ProtNLM"/>
    </source>
</evidence>
<proteinExistence type="predicted"/>
<dbReference type="InterPro" id="IPR050173">
    <property type="entry name" value="ABC_transporter_C-like"/>
</dbReference>
<name>A0A8J2JI23_9HEXA</name>
<organism evidence="5 6">
    <name type="scientific">Allacma fusca</name>
    <dbReference type="NCBI Taxonomy" id="39272"/>
    <lineage>
        <taxon>Eukaryota</taxon>
        <taxon>Metazoa</taxon>
        <taxon>Ecdysozoa</taxon>
        <taxon>Arthropoda</taxon>
        <taxon>Hexapoda</taxon>
        <taxon>Collembola</taxon>
        <taxon>Symphypleona</taxon>
        <taxon>Sminthuridae</taxon>
        <taxon>Allacma</taxon>
    </lineage>
</organism>
<keyword evidence="4" id="KW-0067">ATP-binding</keyword>
<evidence type="ECO:0000313" key="6">
    <source>
        <dbReference type="Proteomes" id="UP000708208"/>
    </source>
</evidence>
<reference evidence="5" key="1">
    <citation type="submission" date="2021-06" db="EMBL/GenBank/DDBJ databases">
        <authorList>
            <person name="Hodson N. C."/>
            <person name="Mongue J. A."/>
            <person name="Jaron S. K."/>
        </authorList>
    </citation>
    <scope>NUCLEOTIDE SEQUENCE</scope>
</reference>
<keyword evidence="2" id="KW-0677">Repeat</keyword>
<evidence type="ECO:0000256" key="4">
    <source>
        <dbReference type="ARBA" id="ARBA00022840"/>
    </source>
</evidence>